<dbReference type="GO" id="GO:0003824">
    <property type="term" value="F:catalytic activity"/>
    <property type="evidence" value="ECO:0007669"/>
    <property type="project" value="InterPro"/>
</dbReference>
<evidence type="ECO:0000259" key="2">
    <source>
        <dbReference type="Pfam" id="PF00668"/>
    </source>
</evidence>
<evidence type="ECO:0000313" key="3">
    <source>
        <dbReference type="EMBL" id="OEV06261.1"/>
    </source>
</evidence>
<organism evidence="3 4">
    <name type="scientific">Streptomyces nanshensis</name>
    <dbReference type="NCBI Taxonomy" id="518642"/>
    <lineage>
        <taxon>Bacteria</taxon>
        <taxon>Bacillati</taxon>
        <taxon>Actinomycetota</taxon>
        <taxon>Actinomycetes</taxon>
        <taxon>Kitasatosporales</taxon>
        <taxon>Streptomycetaceae</taxon>
        <taxon>Streptomyces</taxon>
    </lineage>
</organism>
<dbReference type="SUPFAM" id="SSF52777">
    <property type="entry name" value="CoA-dependent acyltransferases"/>
    <property type="match status" value="1"/>
</dbReference>
<dbReference type="GO" id="GO:0043041">
    <property type="term" value="P:amino acid activation for nonribosomal peptide biosynthetic process"/>
    <property type="evidence" value="ECO:0007669"/>
    <property type="project" value="TreeGrafter"/>
</dbReference>
<dbReference type="EMBL" id="LJGW01000650">
    <property type="protein sequence ID" value="OEV06261.1"/>
    <property type="molecule type" value="Genomic_DNA"/>
</dbReference>
<proteinExistence type="predicted"/>
<feature type="region of interest" description="Disordered" evidence="1">
    <location>
        <begin position="235"/>
        <end position="254"/>
    </location>
</feature>
<feature type="domain" description="Condensation" evidence="2">
    <location>
        <begin position="33"/>
        <end position="237"/>
    </location>
</feature>
<dbReference type="PANTHER" id="PTHR45527">
    <property type="entry name" value="NONRIBOSOMAL PEPTIDE SYNTHETASE"/>
    <property type="match status" value="1"/>
</dbReference>
<sequence>MLPGGDGTASAPAPAQGRGPGSASVPGADPAGLPLTTAQSGIWTGQALAPGSARYHVGFSVEVHGQLDADVFEAAFRQVISEAEGLRARFTRAPDGEPRQHIGELPPWNVPYADLSGETSPRRAATAWLRADLARPFDLARGPLFRGALLRLSETRWCWYLGAHHLVLDGVSSSLFARRLSEVYAALEREVPPPEGRFGPLRTLLDDEEAYRASPGRLADRGFWLGRTAGRSGPAALAWTPGPRGAGTGTGGRA</sequence>
<dbReference type="GO" id="GO:0044550">
    <property type="term" value="P:secondary metabolite biosynthetic process"/>
    <property type="evidence" value="ECO:0007669"/>
    <property type="project" value="TreeGrafter"/>
</dbReference>
<feature type="compositionally biased region" description="Gly residues" evidence="1">
    <location>
        <begin position="244"/>
        <end position="254"/>
    </location>
</feature>
<evidence type="ECO:0000256" key="1">
    <source>
        <dbReference type="SAM" id="MobiDB-lite"/>
    </source>
</evidence>
<evidence type="ECO:0000313" key="4">
    <source>
        <dbReference type="Proteomes" id="UP000176005"/>
    </source>
</evidence>
<dbReference type="PANTHER" id="PTHR45527:SF1">
    <property type="entry name" value="FATTY ACID SYNTHASE"/>
    <property type="match status" value="1"/>
</dbReference>
<dbReference type="InterPro" id="IPR023213">
    <property type="entry name" value="CAT-like_dom_sf"/>
</dbReference>
<dbReference type="Pfam" id="PF00668">
    <property type="entry name" value="Condensation"/>
    <property type="match status" value="1"/>
</dbReference>
<name>A0A1E7KQX3_9ACTN</name>
<dbReference type="GO" id="GO:0005829">
    <property type="term" value="C:cytosol"/>
    <property type="evidence" value="ECO:0007669"/>
    <property type="project" value="TreeGrafter"/>
</dbReference>
<dbReference type="PATRIC" id="fig|518642.10.peg.951"/>
<accession>A0A1E7KQX3</accession>
<dbReference type="GO" id="GO:0031177">
    <property type="term" value="F:phosphopantetheine binding"/>
    <property type="evidence" value="ECO:0007669"/>
    <property type="project" value="TreeGrafter"/>
</dbReference>
<feature type="non-terminal residue" evidence="3">
    <location>
        <position position="254"/>
    </location>
</feature>
<dbReference type="AlphaFoldDB" id="A0A1E7KQX3"/>
<reference evidence="3 4" key="1">
    <citation type="journal article" date="2016" name="Front. Microbiol.">
        <title>Comparative Genomics Analysis of Streptomyces Species Reveals Their Adaptation to the Marine Environment and Their Diversity at the Genomic Level.</title>
        <authorList>
            <person name="Tian X."/>
            <person name="Zhang Z."/>
            <person name="Yang T."/>
            <person name="Chen M."/>
            <person name="Li J."/>
            <person name="Chen F."/>
            <person name="Yang J."/>
            <person name="Li W."/>
            <person name="Zhang B."/>
            <person name="Zhang Z."/>
            <person name="Wu J."/>
            <person name="Zhang C."/>
            <person name="Long L."/>
            <person name="Xiao J."/>
        </authorList>
    </citation>
    <scope>NUCLEOTIDE SEQUENCE [LARGE SCALE GENOMIC DNA]</scope>
    <source>
        <strain evidence="3 4">SCSIO 10429</strain>
    </source>
</reference>
<keyword evidence="4" id="KW-1185">Reference proteome</keyword>
<dbReference type="Proteomes" id="UP000176005">
    <property type="component" value="Unassembled WGS sequence"/>
</dbReference>
<gene>
    <name evidence="3" type="ORF">AN218_30840</name>
</gene>
<dbReference type="InterPro" id="IPR001242">
    <property type="entry name" value="Condensation_dom"/>
</dbReference>
<dbReference type="GO" id="GO:0008610">
    <property type="term" value="P:lipid biosynthetic process"/>
    <property type="evidence" value="ECO:0007669"/>
    <property type="project" value="UniProtKB-ARBA"/>
</dbReference>
<feature type="region of interest" description="Disordered" evidence="1">
    <location>
        <begin position="1"/>
        <end position="37"/>
    </location>
</feature>
<dbReference type="Gene3D" id="3.30.559.10">
    <property type="entry name" value="Chloramphenicol acetyltransferase-like domain"/>
    <property type="match status" value="1"/>
</dbReference>
<protein>
    <recommendedName>
        <fullName evidence="2">Condensation domain-containing protein</fullName>
    </recommendedName>
</protein>
<comment type="caution">
    <text evidence="3">The sequence shown here is derived from an EMBL/GenBank/DDBJ whole genome shotgun (WGS) entry which is preliminary data.</text>
</comment>